<feature type="compositionally biased region" description="Polar residues" evidence="1">
    <location>
        <begin position="32"/>
        <end position="67"/>
    </location>
</feature>
<organism evidence="2">
    <name type="scientific">Anguilla anguilla</name>
    <name type="common">European freshwater eel</name>
    <name type="synonym">Muraena anguilla</name>
    <dbReference type="NCBI Taxonomy" id="7936"/>
    <lineage>
        <taxon>Eukaryota</taxon>
        <taxon>Metazoa</taxon>
        <taxon>Chordata</taxon>
        <taxon>Craniata</taxon>
        <taxon>Vertebrata</taxon>
        <taxon>Euteleostomi</taxon>
        <taxon>Actinopterygii</taxon>
        <taxon>Neopterygii</taxon>
        <taxon>Teleostei</taxon>
        <taxon>Anguilliformes</taxon>
        <taxon>Anguillidae</taxon>
        <taxon>Anguilla</taxon>
    </lineage>
</organism>
<reference evidence="2" key="1">
    <citation type="submission" date="2014-11" db="EMBL/GenBank/DDBJ databases">
        <authorList>
            <person name="Amaro Gonzalez C."/>
        </authorList>
    </citation>
    <scope>NUCLEOTIDE SEQUENCE</scope>
</reference>
<reference evidence="2" key="2">
    <citation type="journal article" date="2015" name="Fish Shellfish Immunol.">
        <title>Early steps in the European eel (Anguilla anguilla)-Vibrio vulnificus interaction in the gills: Role of the RtxA13 toxin.</title>
        <authorList>
            <person name="Callol A."/>
            <person name="Pajuelo D."/>
            <person name="Ebbesson L."/>
            <person name="Teles M."/>
            <person name="MacKenzie S."/>
            <person name="Amaro C."/>
        </authorList>
    </citation>
    <scope>NUCLEOTIDE SEQUENCE</scope>
</reference>
<evidence type="ECO:0000256" key="1">
    <source>
        <dbReference type="SAM" id="MobiDB-lite"/>
    </source>
</evidence>
<accession>A0A0E9RV90</accession>
<dbReference type="EMBL" id="GBXM01076394">
    <property type="protein sequence ID" value="JAH32183.1"/>
    <property type="molecule type" value="Transcribed_RNA"/>
</dbReference>
<protein>
    <submittedName>
        <fullName evidence="2">Uncharacterized protein</fullName>
    </submittedName>
</protein>
<evidence type="ECO:0000313" key="2">
    <source>
        <dbReference type="EMBL" id="JAH32183.1"/>
    </source>
</evidence>
<proteinExistence type="predicted"/>
<sequence length="67" mass="7083">MHTPGEGRKTTFPGTRAEPAGFAMRGRRETPAVTQASATSLQNQLCPQTKAPSVTSDTHTAITNGRT</sequence>
<dbReference type="AlphaFoldDB" id="A0A0E9RV90"/>
<name>A0A0E9RV90_ANGAN</name>
<feature type="region of interest" description="Disordered" evidence="1">
    <location>
        <begin position="1"/>
        <end position="67"/>
    </location>
</feature>